<organism evidence="2 3">
    <name type="scientific">Fusarium oxysporum f. sp. raphani</name>
    <dbReference type="NCBI Taxonomy" id="96318"/>
    <lineage>
        <taxon>Eukaryota</taxon>
        <taxon>Fungi</taxon>
        <taxon>Dikarya</taxon>
        <taxon>Ascomycota</taxon>
        <taxon>Pezizomycotina</taxon>
        <taxon>Sordariomycetes</taxon>
        <taxon>Hypocreomycetidae</taxon>
        <taxon>Hypocreales</taxon>
        <taxon>Nectriaceae</taxon>
        <taxon>Fusarium</taxon>
        <taxon>Fusarium oxysporum species complex</taxon>
    </lineage>
</organism>
<accession>A0A8J5TWX2</accession>
<comment type="caution">
    <text evidence="2">The sequence shown here is derived from an EMBL/GenBank/DDBJ whole genome shotgun (WGS) entry which is preliminary data.</text>
</comment>
<feature type="compositionally biased region" description="Basic and acidic residues" evidence="1">
    <location>
        <begin position="10"/>
        <end position="20"/>
    </location>
</feature>
<evidence type="ECO:0000313" key="2">
    <source>
        <dbReference type="EMBL" id="KAG7402637.1"/>
    </source>
</evidence>
<sequence>MAVGKHAQGTKRDRSNENFKKKWSTLKKNSLNIHQIYDAEVYVCIRRRGEKYEFKSTEKALPLSDEEKNESFPPPVLVTAVDVADERSNKKNSTWGKDQEGALCVGSPSTGLERSSPIDIEDT</sequence>
<dbReference type="EMBL" id="JAELUR010000042">
    <property type="protein sequence ID" value="KAG7402637.1"/>
    <property type="molecule type" value="Genomic_DNA"/>
</dbReference>
<dbReference type="Proteomes" id="UP000693942">
    <property type="component" value="Unassembled WGS sequence"/>
</dbReference>
<reference evidence="2" key="1">
    <citation type="submission" date="2021-04" db="EMBL/GenBank/DDBJ databases">
        <title>First draft genome resource for Brassicaceae pathogens Fusarium oxysporum f. sp. raphani and Fusarium oxysporum f. sp. rapae.</title>
        <authorList>
            <person name="Asai S."/>
        </authorList>
    </citation>
    <scope>NUCLEOTIDE SEQUENCE</scope>
    <source>
        <strain evidence="2">Tf1262</strain>
    </source>
</reference>
<protein>
    <recommendedName>
        <fullName evidence="4">MADS-box domain-containing protein</fullName>
    </recommendedName>
</protein>
<proteinExistence type="predicted"/>
<evidence type="ECO:0008006" key="4">
    <source>
        <dbReference type="Google" id="ProtNLM"/>
    </source>
</evidence>
<dbReference type="AlphaFoldDB" id="A0A8J5TWX2"/>
<evidence type="ECO:0000313" key="3">
    <source>
        <dbReference type="Proteomes" id="UP000693942"/>
    </source>
</evidence>
<evidence type="ECO:0000256" key="1">
    <source>
        <dbReference type="SAM" id="MobiDB-lite"/>
    </source>
</evidence>
<gene>
    <name evidence="2" type="ORF">Forpi1262_v018907</name>
</gene>
<feature type="region of interest" description="Disordered" evidence="1">
    <location>
        <begin position="1"/>
        <end position="20"/>
    </location>
</feature>
<feature type="region of interest" description="Disordered" evidence="1">
    <location>
        <begin position="85"/>
        <end position="123"/>
    </location>
</feature>
<name>A0A8J5TWX2_FUSOX</name>